<dbReference type="GO" id="GO:0003755">
    <property type="term" value="F:peptidyl-prolyl cis-trans isomerase activity"/>
    <property type="evidence" value="ECO:0007669"/>
    <property type="project" value="UniProtKB-EC"/>
</dbReference>
<dbReference type="PANTHER" id="PTHR45625:SF4">
    <property type="entry name" value="PEPTIDYLPROLYL ISOMERASE DOMAIN AND WD REPEAT-CONTAINING PROTEIN 1"/>
    <property type="match status" value="1"/>
</dbReference>
<dbReference type="Pfam" id="PF00160">
    <property type="entry name" value="Pro_isomerase"/>
    <property type="match status" value="2"/>
</dbReference>
<comment type="caution">
    <text evidence="5">The sequence shown here is derived from an EMBL/GenBank/DDBJ whole genome shotgun (WGS) entry which is preliminary data.</text>
</comment>
<proteinExistence type="inferred from homology"/>
<evidence type="ECO:0000313" key="6">
    <source>
        <dbReference type="Proteomes" id="UP001610063"/>
    </source>
</evidence>
<dbReference type="EC" id="5.2.1.8" evidence="3"/>
<dbReference type="InterPro" id="IPR029000">
    <property type="entry name" value="Cyclophilin-like_dom_sf"/>
</dbReference>
<comment type="catalytic activity">
    <reaction evidence="3">
        <text>[protein]-peptidylproline (omega=180) = [protein]-peptidylproline (omega=0)</text>
        <dbReference type="Rhea" id="RHEA:16237"/>
        <dbReference type="Rhea" id="RHEA-COMP:10747"/>
        <dbReference type="Rhea" id="RHEA-COMP:10748"/>
        <dbReference type="ChEBI" id="CHEBI:83833"/>
        <dbReference type="ChEBI" id="CHEBI:83834"/>
        <dbReference type="EC" id="5.2.1.8"/>
    </reaction>
</comment>
<keyword evidence="6" id="KW-1185">Reference proteome</keyword>
<comment type="similarity">
    <text evidence="3">Belongs to the cyclophilin-type PPIase family.</text>
</comment>
<comment type="function">
    <text evidence="3">PPIases accelerate the folding of proteins. It catalyzes the cis-trans isomerization of proline imidic peptide bonds in oligopeptides.</text>
</comment>
<feature type="domain" description="PPIase cyclophilin-type" evidence="4">
    <location>
        <begin position="29"/>
        <end position="257"/>
    </location>
</feature>
<dbReference type="SUPFAM" id="SSF50891">
    <property type="entry name" value="Cyclophilin-like"/>
    <property type="match status" value="1"/>
</dbReference>
<feature type="chain" id="PRO_5044989855" description="Peptidyl-prolyl cis-trans isomerase" evidence="3">
    <location>
        <begin position="20"/>
        <end position="280"/>
    </location>
</feature>
<sequence>MKKLLLAFVVLAIALSACDKNKDYLVTIHTEYGDMKAILYDETPLHKKNFIELAKAGRYDSTIWHRVIEGFMIQGGDVQTKEGIRETEDQRIPAEIVKGFQHTKGAIAAARQGDQVNPKKMSSSSQFYIVDGRKYSEAELTTDQMKLNQGVSQMLRDDQYDSLRQLFTELQLKGDFEGMNQLALDCKDYVSKELGISMDRDVDPETVATYTVTDGAPHLDNEYTIFGRVVEGLEVIDKIAAVKTARGDKPEKDTYLTIELEMVPKKEITKKYGYEYPKEK</sequence>
<dbReference type="PRINTS" id="PR00153">
    <property type="entry name" value="CSAPPISMRASE"/>
</dbReference>
<dbReference type="PANTHER" id="PTHR45625">
    <property type="entry name" value="PEPTIDYL-PROLYL CIS-TRANS ISOMERASE-RELATED"/>
    <property type="match status" value="1"/>
</dbReference>
<keyword evidence="1 3" id="KW-0697">Rotamase</keyword>
<evidence type="ECO:0000313" key="5">
    <source>
        <dbReference type="EMBL" id="MFH6983878.1"/>
    </source>
</evidence>
<reference evidence="5 6" key="1">
    <citation type="journal article" date="2013" name="Int. J. Syst. Evol. Microbiol.">
        <title>Marinoscillum luteum sp. nov., isolated from marine sediment.</title>
        <authorList>
            <person name="Cha I.T."/>
            <person name="Park S.J."/>
            <person name="Kim S.J."/>
            <person name="Kim J.G."/>
            <person name="Jung M.Y."/>
            <person name="Shin K.S."/>
            <person name="Kwon K.K."/>
            <person name="Yang S.H."/>
            <person name="Seo Y.S."/>
            <person name="Rhee S.K."/>
        </authorList>
    </citation>
    <scope>NUCLEOTIDE SEQUENCE [LARGE SCALE GENOMIC DNA]</scope>
    <source>
        <strain evidence="5 6">KCTC 23939</strain>
    </source>
</reference>
<dbReference type="CDD" id="cd00317">
    <property type="entry name" value="cyclophilin"/>
    <property type="match status" value="1"/>
</dbReference>
<organism evidence="5 6">
    <name type="scientific">Marinoscillum luteum</name>
    <dbReference type="NCBI Taxonomy" id="861051"/>
    <lineage>
        <taxon>Bacteria</taxon>
        <taxon>Pseudomonadati</taxon>
        <taxon>Bacteroidota</taxon>
        <taxon>Cytophagia</taxon>
        <taxon>Cytophagales</taxon>
        <taxon>Reichenbachiellaceae</taxon>
        <taxon>Marinoscillum</taxon>
    </lineage>
</organism>
<name>A0ABW7N8M1_9BACT</name>
<feature type="signal peptide" evidence="3">
    <location>
        <begin position="1"/>
        <end position="19"/>
    </location>
</feature>
<accession>A0ABW7N8M1</accession>
<dbReference type="InterPro" id="IPR002130">
    <property type="entry name" value="Cyclophilin-type_PPIase_dom"/>
</dbReference>
<dbReference type="Proteomes" id="UP001610063">
    <property type="component" value="Unassembled WGS sequence"/>
</dbReference>
<dbReference type="PROSITE" id="PS50072">
    <property type="entry name" value="CSA_PPIASE_2"/>
    <property type="match status" value="1"/>
</dbReference>
<protein>
    <recommendedName>
        <fullName evidence="3">Peptidyl-prolyl cis-trans isomerase</fullName>
        <shortName evidence="3">PPIase</shortName>
        <ecNumber evidence="3">5.2.1.8</ecNumber>
    </recommendedName>
</protein>
<evidence type="ECO:0000256" key="3">
    <source>
        <dbReference type="RuleBase" id="RU363019"/>
    </source>
</evidence>
<dbReference type="RefSeq" id="WP_395417395.1">
    <property type="nucleotide sequence ID" value="NZ_JBIPKE010000016.1"/>
</dbReference>
<keyword evidence="3" id="KW-0732">Signal</keyword>
<evidence type="ECO:0000256" key="1">
    <source>
        <dbReference type="ARBA" id="ARBA00023110"/>
    </source>
</evidence>
<dbReference type="Gene3D" id="2.40.100.10">
    <property type="entry name" value="Cyclophilin-like"/>
    <property type="match status" value="2"/>
</dbReference>
<evidence type="ECO:0000259" key="4">
    <source>
        <dbReference type="PROSITE" id="PS50072"/>
    </source>
</evidence>
<dbReference type="InterPro" id="IPR044666">
    <property type="entry name" value="Cyclophilin_A-like"/>
</dbReference>
<dbReference type="EMBL" id="JBIPKE010000016">
    <property type="protein sequence ID" value="MFH6983878.1"/>
    <property type="molecule type" value="Genomic_DNA"/>
</dbReference>
<dbReference type="PROSITE" id="PS51257">
    <property type="entry name" value="PROKAR_LIPOPROTEIN"/>
    <property type="match status" value="1"/>
</dbReference>
<keyword evidence="2 3" id="KW-0413">Isomerase</keyword>
<evidence type="ECO:0000256" key="2">
    <source>
        <dbReference type="ARBA" id="ARBA00023235"/>
    </source>
</evidence>
<gene>
    <name evidence="5" type="ORF">ACHKAR_10520</name>
</gene>